<gene>
    <name evidence="1" type="ORF">E8E13_009912</name>
</gene>
<dbReference type="Proteomes" id="UP000801428">
    <property type="component" value="Unassembled WGS sequence"/>
</dbReference>
<protein>
    <recommendedName>
        <fullName evidence="3">CMP/dCMP-type deaminase domain-containing protein</fullName>
    </recommendedName>
</protein>
<dbReference type="OrthoDB" id="9972196at2759"/>
<comment type="caution">
    <text evidence="1">The sequence shown here is derived from an EMBL/GenBank/DDBJ whole genome shotgun (WGS) entry which is preliminary data.</text>
</comment>
<dbReference type="AlphaFoldDB" id="A0A9P4TDN1"/>
<dbReference type="Gene3D" id="3.40.140.10">
    <property type="entry name" value="Cytidine Deaminase, domain 2"/>
    <property type="match status" value="1"/>
</dbReference>
<proteinExistence type="predicted"/>
<dbReference type="GO" id="GO:0003824">
    <property type="term" value="F:catalytic activity"/>
    <property type="evidence" value="ECO:0007669"/>
    <property type="project" value="InterPro"/>
</dbReference>
<evidence type="ECO:0000313" key="2">
    <source>
        <dbReference type="Proteomes" id="UP000801428"/>
    </source>
</evidence>
<accession>A0A9P4TDN1</accession>
<keyword evidence="2" id="KW-1185">Reference proteome</keyword>
<organism evidence="1 2">
    <name type="scientific">Curvularia kusanoi</name>
    <name type="common">Cochliobolus kusanoi</name>
    <dbReference type="NCBI Taxonomy" id="90978"/>
    <lineage>
        <taxon>Eukaryota</taxon>
        <taxon>Fungi</taxon>
        <taxon>Dikarya</taxon>
        <taxon>Ascomycota</taxon>
        <taxon>Pezizomycotina</taxon>
        <taxon>Dothideomycetes</taxon>
        <taxon>Pleosporomycetidae</taxon>
        <taxon>Pleosporales</taxon>
        <taxon>Pleosporineae</taxon>
        <taxon>Pleosporaceae</taxon>
        <taxon>Curvularia</taxon>
    </lineage>
</organism>
<dbReference type="InterPro" id="IPR016193">
    <property type="entry name" value="Cytidine_deaminase-like"/>
</dbReference>
<evidence type="ECO:0000313" key="1">
    <source>
        <dbReference type="EMBL" id="KAF3002114.1"/>
    </source>
</evidence>
<dbReference type="GO" id="GO:0006139">
    <property type="term" value="P:nucleobase-containing compound metabolic process"/>
    <property type="evidence" value="ECO:0007669"/>
    <property type="project" value="UniProtKB-ARBA"/>
</dbReference>
<dbReference type="EMBL" id="SWKU01000012">
    <property type="protein sequence ID" value="KAF3002114.1"/>
    <property type="molecule type" value="Genomic_DNA"/>
</dbReference>
<reference evidence="1" key="1">
    <citation type="submission" date="2019-04" db="EMBL/GenBank/DDBJ databases">
        <title>Sequencing of skin fungus with MAO and IRED activity.</title>
        <authorList>
            <person name="Marsaioli A.J."/>
            <person name="Bonatto J.M.C."/>
            <person name="Reis Junior O."/>
        </authorList>
    </citation>
    <scope>NUCLEOTIDE SEQUENCE</scope>
    <source>
        <strain evidence="1">30M1</strain>
    </source>
</reference>
<evidence type="ECO:0008006" key="3">
    <source>
        <dbReference type="Google" id="ProtNLM"/>
    </source>
</evidence>
<sequence length="182" mass="19665">MKNDAYLNFCLEQAAKSPLRYRHGCIVVRGGKVIGQGYSDYRSGYDGGALKSGRLPLRATVKAEADAALIPLETMTGGGGRLANTPLSMHSEMMAIQSALSMSSKGACRAVSSQKQCFKLSGSCRRGTRLRREAVKYYAKVICTAALTQSAASYRIAKQHVQERLEDPASRSCFAGIYQGVQ</sequence>
<name>A0A9P4TDN1_CURKU</name>
<dbReference type="SUPFAM" id="SSF53927">
    <property type="entry name" value="Cytidine deaminase-like"/>
    <property type="match status" value="1"/>
</dbReference>